<feature type="region of interest" description="Disordered" evidence="11">
    <location>
        <begin position="137"/>
        <end position="166"/>
    </location>
</feature>
<evidence type="ECO:0000313" key="14">
    <source>
        <dbReference type="WBParaSite" id="TCNE_0001015201-mRNA-1"/>
    </source>
</evidence>
<organism evidence="13 14">
    <name type="scientific">Toxocara canis</name>
    <name type="common">Canine roundworm</name>
    <dbReference type="NCBI Taxonomy" id="6265"/>
    <lineage>
        <taxon>Eukaryota</taxon>
        <taxon>Metazoa</taxon>
        <taxon>Ecdysozoa</taxon>
        <taxon>Nematoda</taxon>
        <taxon>Chromadorea</taxon>
        <taxon>Rhabditida</taxon>
        <taxon>Spirurina</taxon>
        <taxon>Ascaridomorpha</taxon>
        <taxon>Ascaridoidea</taxon>
        <taxon>Toxocaridae</taxon>
        <taxon>Toxocara</taxon>
    </lineage>
</organism>
<reference evidence="12 13" key="2">
    <citation type="submission" date="2018-11" db="EMBL/GenBank/DDBJ databases">
        <authorList>
            <consortium name="Pathogen Informatics"/>
        </authorList>
    </citation>
    <scope>NUCLEOTIDE SEQUENCE [LARGE SCALE GENOMIC DNA]</scope>
</reference>
<evidence type="ECO:0000256" key="6">
    <source>
        <dbReference type="ARBA" id="ARBA00023010"/>
    </source>
</evidence>
<evidence type="ECO:0000256" key="3">
    <source>
        <dbReference type="ARBA" id="ARBA00022448"/>
    </source>
</evidence>
<evidence type="ECO:0000313" key="13">
    <source>
        <dbReference type="Proteomes" id="UP000050794"/>
    </source>
</evidence>
<gene>
    <name evidence="12" type="ORF">TCNE_LOCUS10152</name>
</gene>
<evidence type="ECO:0000256" key="5">
    <source>
        <dbReference type="ARBA" id="ARBA00022927"/>
    </source>
</evidence>
<comment type="similarity">
    <text evidence="2">Belongs to the TIM16/PAM16 family.</text>
</comment>
<keyword evidence="6" id="KW-0811">Translocation</keyword>
<keyword evidence="7" id="KW-0496">Mitochondrion</keyword>
<protein>
    <recommendedName>
        <fullName evidence="10">Mitochondrial import inner membrane translocase subunit tim-16</fullName>
    </recommendedName>
</protein>
<evidence type="ECO:0000256" key="11">
    <source>
        <dbReference type="SAM" id="MobiDB-lite"/>
    </source>
</evidence>
<keyword evidence="13" id="KW-1185">Reference proteome</keyword>
<evidence type="ECO:0000256" key="7">
    <source>
        <dbReference type="ARBA" id="ARBA00023128"/>
    </source>
</evidence>
<sequence length="166" mass="18625">MVWRNAAKIIFAAGEALTKAFARAVRDELRASKQAAARYAEQTGSSAADARRAGETNARLGISLQESMQILNVKEPLNKEEVEAKYKHLFDVNDKSKGGSLYLQSKAMAPVKDLSLSAYHESHLSVYRAKERIDEEFRERSSDAEPPVQEVQEVKKEEVRKEESGR</sequence>
<evidence type="ECO:0000256" key="1">
    <source>
        <dbReference type="ARBA" id="ARBA00004443"/>
    </source>
</evidence>
<proteinExistence type="inferred from homology"/>
<comment type="subcellular location">
    <subcellularLocation>
        <location evidence="1">Mitochondrion inner membrane</location>
        <topology evidence="1">Peripheral membrane protein</topology>
        <orientation evidence="1">Matrix side</orientation>
    </subcellularLocation>
</comment>
<dbReference type="EMBL" id="UYWY01020405">
    <property type="protein sequence ID" value="VDM41473.1"/>
    <property type="molecule type" value="Genomic_DNA"/>
</dbReference>
<name>A0A183UNT2_TOXCA</name>
<evidence type="ECO:0000313" key="12">
    <source>
        <dbReference type="EMBL" id="VDM41473.1"/>
    </source>
</evidence>
<evidence type="ECO:0000256" key="9">
    <source>
        <dbReference type="ARBA" id="ARBA00059904"/>
    </source>
</evidence>
<dbReference type="Pfam" id="PF03656">
    <property type="entry name" value="Pam16"/>
    <property type="match status" value="1"/>
</dbReference>
<dbReference type="InterPro" id="IPR005341">
    <property type="entry name" value="Tim16"/>
</dbReference>
<dbReference type="Gene3D" id="1.10.287.110">
    <property type="entry name" value="DnaJ domain"/>
    <property type="match status" value="1"/>
</dbReference>
<accession>A0A183UNT2</accession>
<evidence type="ECO:0000256" key="10">
    <source>
        <dbReference type="ARBA" id="ARBA00071356"/>
    </source>
</evidence>
<keyword evidence="8" id="KW-0472">Membrane</keyword>
<dbReference type="InterPro" id="IPR036869">
    <property type="entry name" value="J_dom_sf"/>
</dbReference>
<evidence type="ECO:0000256" key="4">
    <source>
        <dbReference type="ARBA" id="ARBA00022792"/>
    </source>
</evidence>
<dbReference type="PANTHER" id="PTHR12388">
    <property type="entry name" value="MITOCHONDRIA ASSOCIATED GRANULOCYTE MACROPHAGE CSF SIGNALING MOLECULE"/>
    <property type="match status" value="1"/>
</dbReference>
<dbReference type="GO" id="GO:0005744">
    <property type="term" value="C:TIM23 mitochondrial import inner membrane translocase complex"/>
    <property type="evidence" value="ECO:0007669"/>
    <property type="project" value="InterPro"/>
</dbReference>
<reference evidence="14" key="1">
    <citation type="submission" date="2016-06" db="UniProtKB">
        <authorList>
            <consortium name="WormBaseParasite"/>
        </authorList>
    </citation>
    <scope>IDENTIFICATION</scope>
</reference>
<evidence type="ECO:0000256" key="8">
    <source>
        <dbReference type="ARBA" id="ARBA00023136"/>
    </source>
</evidence>
<keyword evidence="4" id="KW-0999">Mitochondrion inner membrane</keyword>
<dbReference type="FunFam" id="1.10.287.110:FF:000006">
    <property type="entry name" value="Import inner membrane translocase subunit TIM16"/>
    <property type="match status" value="1"/>
</dbReference>
<keyword evidence="5" id="KW-0653">Protein transport</keyword>
<dbReference type="AlphaFoldDB" id="A0A183UNT2"/>
<keyword evidence="3" id="KW-0813">Transport</keyword>
<evidence type="ECO:0000256" key="2">
    <source>
        <dbReference type="ARBA" id="ARBA00008817"/>
    </source>
</evidence>
<dbReference type="WBParaSite" id="TCNE_0001015201-mRNA-1">
    <property type="protein sequence ID" value="TCNE_0001015201-mRNA-1"/>
    <property type="gene ID" value="TCNE_0001015201"/>
</dbReference>
<feature type="compositionally biased region" description="Basic and acidic residues" evidence="11">
    <location>
        <begin position="152"/>
        <end position="166"/>
    </location>
</feature>
<dbReference type="Proteomes" id="UP000050794">
    <property type="component" value="Unassembled WGS sequence"/>
</dbReference>
<comment type="function">
    <text evidence="9">Regulates ATP-dependent protein translocation into the mitochondrial matrix.</text>
</comment>
<dbReference type="PANTHER" id="PTHR12388:SF0">
    <property type="entry name" value="MITOCHONDRIAL IMPORT INNER MEMBRANE TRANSLOCASE SUBUNIT TIM16"/>
    <property type="match status" value="1"/>
</dbReference>
<dbReference type="GO" id="GO:0030150">
    <property type="term" value="P:protein import into mitochondrial matrix"/>
    <property type="evidence" value="ECO:0007669"/>
    <property type="project" value="InterPro"/>
</dbReference>